<feature type="signal peptide" evidence="1">
    <location>
        <begin position="1"/>
        <end position="17"/>
    </location>
</feature>
<gene>
    <name evidence="2" type="ORF">PFL1_03828</name>
</gene>
<dbReference type="EMBL" id="KE361634">
    <property type="protein sequence ID" value="EPQ28525.1"/>
    <property type="molecule type" value="Genomic_DNA"/>
</dbReference>
<protein>
    <submittedName>
        <fullName evidence="2">Uncharacterized protein</fullName>
    </submittedName>
</protein>
<dbReference type="HOGENOM" id="CLU_1787667_0_0_1"/>
<dbReference type="Proteomes" id="UP000053664">
    <property type="component" value="Unassembled WGS sequence"/>
</dbReference>
<dbReference type="GeneID" id="19317936"/>
<keyword evidence="1" id="KW-0732">Signal</keyword>
<feature type="chain" id="PRO_5001599767" evidence="1">
    <location>
        <begin position="18"/>
        <end position="145"/>
    </location>
</feature>
<accession>A0A061H957</accession>
<evidence type="ECO:0000313" key="2">
    <source>
        <dbReference type="EMBL" id="EPQ28525.1"/>
    </source>
</evidence>
<organism evidence="2 3">
    <name type="scientific">Pseudozyma flocculosa PF-1</name>
    <dbReference type="NCBI Taxonomy" id="1277687"/>
    <lineage>
        <taxon>Eukaryota</taxon>
        <taxon>Fungi</taxon>
        <taxon>Dikarya</taxon>
        <taxon>Basidiomycota</taxon>
        <taxon>Ustilaginomycotina</taxon>
        <taxon>Ustilaginomycetes</taxon>
        <taxon>Ustilaginales</taxon>
        <taxon>Ustilaginaceae</taxon>
        <taxon>Pseudozyma</taxon>
    </lineage>
</organism>
<dbReference type="KEGG" id="pfp:PFL1_03828"/>
<evidence type="ECO:0000256" key="1">
    <source>
        <dbReference type="SAM" id="SignalP"/>
    </source>
</evidence>
<name>A0A061H957_9BASI</name>
<reference evidence="2 3" key="1">
    <citation type="journal article" date="2013" name="Plant Cell">
        <title>The transition from a phytopathogenic smut ancestor to an anamorphic biocontrol agent deciphered by comparative whole-genome analysis.</title>
        <authorList>
            <person name="Lefebvre F."/>
            <person name="Joly D.L."/>
            <person name="Labbe C."/>
            <person name="Teichmann B."/>
            <person name="Linning R."/>
            <person name="Belzile F."/>
            <person name="Bakkeren G."/>
            <person name="Belanger R.R."/>
        </authorList>
    </citation>
    <scope>NUCLEOTIDE SEQUENCE [LARGE SCALE GENOMIC DNA]</scope>
    <source>
        <strain evidence="2 3">PF-1</strain>
    </source>
</reference>
<sequence>MKLSLLSLVALPWLALADVVDLPFTKSYTWQFNGFGTVTAGTNSLLVMLCSTHPQWYAVDEHNVAQSLEYDKPSSQWMWAPFSTCRNNGFRCFDYVKNLQTIDGLHCVYTFPGTQDVAVDLAGIARAMDRGRARGYTFVVGSPPP</sequence>
<proteinExistence type="predicted"/>
<dbReference type="RefSeq" id="XP_007879543.1">
    <property type="nucleotide sequence ID" value="XM_007881352.1"/>
</dbReference>
<evidence type="ECO:0000313" key="3">
    <source>
        <dbReference type="Proteomes" id="UP000053664"/>
    </source>
</evidence>
<dbReference type="AlphaFoldDB" id="A0A061H957"/>